<dbReference type="AlphaFoldDB" id="A0A087DQU3"/>
<dbReference type="RefSeq" id="WP_034527726.1">
    <property type="nucleotide sequence ID" value="NZ_JGZP01000011.1"/>
</dbReference>
<evidence type="ECO:0000256" key="2">
    <source>
        <dbReference type="ARBA" id="ARBA00022475"/>
    </source>
</evidence>
<dbReference type="PANTHER" id="PTHR32196">
    <property type="entry name" value="ABC TRANSPORTER PERMEASE PROTEIN YPHD-RELATED-RELATED"/>
    <property type="match status" value="1"/>
</dbReference>
<evidence type="ECO:0000256" key="6">
    <source>
        <dbReference type="SAM" id="Phobius"/>
    </source>
</evidence>
<dbReference type="PANTHER" id="PTHR32196:SF19">
    <property type="entry name" value="GALACTOFURANOSE TRANSPORTER PERMEASE PROTEIN YTFT"/>
    <property type="match status" value="1"/>
</dbReference>
<gene>
    <name evidence="7" type="ORF">BSTEL_0704</name>
</gene>
<feature type="transmembrane region" description="Helical" evidence="6">
    <location>
        <begin position="69"/>
        <end position="98"/>
    </location>
</feature>
<feature type="transmembrane region" description="Helical" evidence="6">
    <location>
        <begin position="271"/>
        <end position="302"/>
    </location>
</feature>
<dbReference type="GO" id="GO:0022857">
    <property type="term" value="F:transmembrane transporter activity"/>
    <property type="evidence" value="ECO:0007669"/>
    <property type="project" value="InterPro"/>
</dbReference>
<keyword evidence="2" id="KW-1003">Cell membrane</keyword>
<evidence type="ECO:0000256" key="3">
    <source>
        <dbReference type="ARBA" id="ARBA00022692"/>
    </source>
</evidence>
<evidence type="ECO:0000313" key="7">
    <source>
        <dbReference type="EMBL" id="KFI97893.1"/>
    </source>
</evidence>
<feature type="transmembrane region" description="Helical" evidence="6">
    <location>
        <begin position="232"/>
        <end position="251"/>
    </location>
</feature>
<dbReference type="EMBL" id="JGZP01000011">
    <property type="protein sequence ID" value="KFI97893.1"/>
    <property type="molecule type" value="Genomic_DNA"/>
</dbReference>
<dbReference type="OrthoDB" id="9808136at2"/>
<proteinExistence type="predicted"/>
<feature type="transmembrane region" description="Helical" evidence="6">
    <location>
        <begin position="21"/>
        <end position="49"/>
    </location>
</feature>
<feature type="transmembrane region" description="Helical" evidence="6">
    <location>
        <begin position="314"/>
        <end position="332"/>
    </location>
</feature>
<evidence type="ECO:0000313" key="8">
    <source>
        <dbReference type="Proteomes" id="UP000029004"/>
    </source>
</evidence>
<keyword evidence="3 6" id="KW-0812">Transmembrane</keyword>
<keyword evidence="5 6" id="KW-0472">Membrane</keyword>
<dbReference type="InterPro" id="IPR001851">
    <property type="entry name" value="ABC_transp_permease"/>
</dbReference>
<comment type="subcellular location">
    <subcellularLocation>
        <location evidence="1">Cell membrane</location>
        <topology evidence="1">Multi-pass membrane protein</topology>
    </subcellularLocation>
</comment>
<dbReference type="CDD" id="cd06579">
    <property type="entry name" value="TM_PBP1_transp_AraH_like"/>
    <property type="match status" value="1"/>
</dbReference>
<name>A0A087DQU3_9BIFI</name>
<keyword evidence="8" id="KW-1185">Reference proteome</keyword>
<evidence type="ECO:0000256" key="4">
    <source>
        <dbReference type="ARBA" id="ARBA00022989"/>
    </source>
</evidence>
<dbReference type="Pfam" id="PF02653">
    <property type="entry name" value="BPD_transp_2"/>
    <property type="match status" value="1"/>
</dbReference>
<comment type="caution">
    <text evidence="7">The sequence shown here is derived from an EMBL/GenBank/DDBJ whole genome shotgun (WGS) entry which is preliminary data.</text>
</comment>
<reference evidence="7 8" key="1">
    <citation type="submission" date="2014-03" db="EMBL/GenBank/DDBJ databases">
        <title>Genomics of Bifidobacteria.</title>
        <authorList>
            <person name="Ventura M."/>
            <person name="Milani C."/>
            <person name="Lugli G.A."/>
        </authorList>
    </citation>
    <scope>NUCLEOTIDE SEQUENCE [LARGE SCALE GENOMIC DNA]</scope>
    <source>
        <strain evidence="7 8">DSM 23968</strain>
    </source>
</reference>
<evidence type="ECO:0000256" key="1">
    <source>
        <dbReference type="ARBA" id="ARBA00004651"/>
    </source>
</evidence>
<sequence length="357" mass="37051">MADKKQAEEKNNIFKKLLSSNITVEVIALILLVLLCTAFDHAFLALSWNDNTGGLAGPLITMLQESARYLMIATGMTLVISTAGIDLSVGSVMAVAGAAAMQALTNGTNVWLAILLALVIGLAVGCVNGALVAFLGLQPFITTLIMMLAGRGLAKVITSGENTDASAVAGNEPLKWMANGFILGIPANFVIAVVIVILVGLLCRKTAMGMFIEAVGINPEASRMTGIKPKQILFLVYAISGFLAAIAGLFATASVMRVDVVKTGQDLEMYAILAVVIGGTSLLGGKFSLAGSAVGAVIIAMIRKTIITLGIDSAATPAFFAVVVIVICVMQAPKVRNLSAELKRKRALKSSEKAVAA</sequence>
<dbReference type="Proteomes" id="UP000029004">
    <property type="component" value="Unassembled WGS sequence"/>
</dbReference>
<organism evidence="7 8">
    <name type="scientific">Bifidobacterium stellenboschense</name>
    <dbReference type="NCBI Taxonomy" id="762211"/>
    <lineage>
        <taxon>Bacteria</taxon>
        <taxon>Bacillati</taxon>
        <taxon>Actinomycetota</taxon>
        <taxon>Actinomycetes</taxon>
        <taxon>Bifidobacteriales</taxon>
        <taxon>Bifidobacteriaceae</taxon>
        <taxon>Bifidobacterium</taxon>
    </lineage>
</organism>
<dbReference type="STRING" id="762211.BSTEL_0704"/>
<dbReference type="GO" id="GO:0005886">
    <property type="term" value="C:plasma membrane"/>
    <property type="evidence" value="ECO:0007669"/>
    <property type="project" value="UniProtKB-SubCell"/>
</dbReference>
<keyword evidence="4 6" id="KW-1133">Transmembrane helix</keyword>
<feature type="transmembrane region" description="Helical" evidence="6">
    <location>
        <begin position="181"/>
        <end position="203"/>
    </location>
</feature>
<protein>
    <submittedName>
        <fullName evidence="7">ABC transporter permease</fullName>
    </submittedName>
</protein>
<dbReference type="eggNOG" id="COG1172">
    <property type="taxonomic scope" value="Bacteria"/>
</dbReference>
<accession>A0A087DQU3</accession>
<evidence type="ECO:0000256" key="5">
    <source>
        <dbReference type="ARBA" id="ARBA00023136"/>
    </source>
</evidence>
<feature type="transmembrane region" description="Helical" evidence="6">
    <location>
        <begin position="110"/>
        <end position="137"/>
    </location>
</feature>